<reference evidence="2 3" key="1">
    <citation type="submission" date="2018-03" db="EMBL/GenBank/DDBJ databases">
        <title>Genomic Encyclopedia of Archaeal and Bacterial Type Strains, Phase II (KMG-II): from individual species to whole genera.</title>
        <authorList>
            <person name="Goeker M."/>
        </authorList>
    </citation>
    <scope>NUCLEOTIDE SEQUENCE [LARGE SCALE GENOMIC DNA]</scope>
    <source>
        <strain evidence="2 3">DSM 45348</strain>
    </source>
</reference>
<dbReference type="InterPro" id="IPR007410">
    <property type="entry name" value="LpqE-like"/>
</dbReference>
<sequence>MGANAHIGSIELIGVHVDAPQHSRYQTGDEARVWFTLLNEGSSPDVLRDVRSPYAADAQIRWDDECDGQATTVPALTLQPLQPNIRESPPGVPPFDAYHGQLVNLNREILAGSTIPVTFAFDRAGTVTVDALVQPGNAARPEPSNRCRDEAPVRPSAS</sequence>
<dbReference type="Pfam" id="PF04314">
    <property type="entry name" value="PCuAC"/>
    <property type="match status" value="1"/>
</dbReference>
<name>A0A2T0RG72_9ACTN</name>
<accession>A0A2T0RG72</accession>
<dbReference type="AlphaFoldDB" id="A0A2T0RG72"/>
<dbReference type="Proteomes" id="UP000239209">
    <property type="component" value="Unassembled WGS sequence"/>
</dbReference>
<evidence type="ECO:0000256" key="1">
    <source>
        <dbReference type="SAM" id="MobiDB-lite"/>
    </source>
</evidence>
<dbReference type="SUPFAM" id="SSF110087">
    <property type="entry name" value="DR1885-like metal-binding protein"/>
    <property type="match status" value="1"/>
</dbReference>
<gene>
    <name evidence="2" type="ORF">CLV70_12585</name>
</gene>
<feature type="region of interest" description="Disordered" evidence="1">
    <location>
        <begin position="135"/>
        <end position="158"/>
    </location>
</feature>
<evidence type="ECO:0000313" key="2">
    <source>
        <dbReference type="EMBL" id="PRY20204.1"/>
    </source>
</evidence>
<dbReference type="Gene3D" id="2.60.40.1890">
    <property type="entry name" value="PCu(A)C copper chaperone"/>
    <property type="match status" value="1"/>
</dbReference>
<dbReference type="EMBL" id="PVZG01000025">
    <property type="protein sequence ID" value="PRY20204.1"/>
    <property type="molecule type" value="Genomic_DNA"/>
</dbReference>
<organism evidence="2 3">
    <name type="scientific">Pseudosporangium ferrugineum</name>
    <dbReference type="NCBI Taxonomy" id="439699"/>
    <lineage>
        <taxon>Bacteria</taxon>
        <taxon>Bacillati</taxon>
        <taxon>Actinomycetota</taxon>
        <taxon>Actinomycetes</taxon>
        <taxon>Micromonosporales</taxon>
        <taxon>Micromonosporaceae</taxon>
        <taxon>Pseudosporangium</taxon>
    </lineage>
</organism>
<protein>
    <recommendedName>
        <fullName evidence="4">Copper(I)-binding protein</fullName>
    </recommendedName>
</protein>
<keyword evidence="3" id="KW-1185">Reference proteome</keyword>
<comment type="caution">
    <text evidence="2">The sequence shown here is derived from an EMBL/GenBank/DDBJ whole genome shotgun (WGS) entry which is preliminary data.</text>
</comment>
<proteinExistence type="predicted"/>
<dbReference type="InterPro" id="IPR036182">
    <property type="entry name" value="PCuAC_sf"/>
</dbReference>
<evidence type="ECO:0000313" key="3">
    <source>
        <dbReference type="Proteomes" id="UP000239209"/>
    </source>
</evidence>
<feature type="compositionally biased region" description="Basic and acidic residues" evidence="1">
    <location>
        <begin position="143"/>
        <end position="152"/>
    </location>
</feature>
<evidence type="ECO:0008006" key="4">
    <source>
        <dbReference type="Google" id="ProtNLM"/>
    </source>
</evidence>